<dbReference type="GO" id="GO:0005198">
    <property type="term" value="F:structural molecule activity"/>
    <property type="evidence" value="ECO:0007669"/>
    <property type="project" value="InterPro"/>
</dbReference>
<evidence type="ECO:0000313" key="3">
    <source>
        <dbReference type="Proteomes" id="UP000225706"/>
    </source>
</evidence>
<feature type="domain" description="Phospholipase A2-like" evidence="1">
    <location>
        <begin position="164"/>
        <end position="223"/>
    </location>
</feature>
<dbReference type="Proteomes" id="UP000225706">
    <property type="component" value="Unassembled WGS sequence"/>
</dbReference>
<organism evidence="2 3">
    <name type="scientific">Stylophora pistillata</name>
    <name type="common">Smooth cauliflower coral</name>
    <dbReference type="NCBI Taxonomy" id="50429"/>
    <lineage>
        <taxon>Eukaryota</taxon>
        <taxon>Metazoa</taxon>
        <taxon>Cnidaria</taxon>
        <taxon>Anthozoa</taxon>
        <taxon>Hexacorallia</taxon>
        <taxon>Scleractinia</taxon>
        <taxon>Astrocoeniina</taxon>
        <taxon>Pocilloporidae</taxon>
        <taxon>Stylophora</taxon>
    </lineage>
</organism>
<accession>A0A2B4RID7</accession>
<proteinExistence type="predicted"/>
<dbReference type="Pfam" id="PF08398">
    <property type="entry name" value="Phospholip_A2_4"/>
    <property type="match status" value="1"/>
</dbReference>
<gene>
    <name evidence="2" type="ORF">AWC38_SpisGene19732</name>
</gene>
<protein>
    <recommendedName>
        <fullName evidence="1">Phospholipase A2-like domain-containing protein</fullName>
    </recommendedName>
</protein>
<sequence length="242" mass="26544">MGSGIGTILASVSIPMAIDLAKNLITAKGAPRMGGPPLKGGKGAPRIGGPPFHGHGAPRLGMPPPFIGSWPNSQIGRGAAKAIKSDYTKKQIKQTANKYLDQALESFTNDLSEKISGGNVEYSQWYPMEMYAPSGVYDPTNRFYKGGAVDIHKMIGKLPKPKDGWSPSQSKYMGPYNSLDQQLVYDKNTGEVIQWNVKPYNKVDETAAYHDIRHDMAKDKGDYDRQMVKSLDQIPYMGCRFG</sequence>
<comment type="caution">
    <text evidence="2">The sequence shown here is derived from an EMBL/GenBank/DDBJ whole genome shotgun (WGS) entry which is preliminary data.</text>
</comment>
<evidence type="ECO:0000313" key="2">
    <source>
        <dbReference type="EMBL" id="PFX16025.1"/>
    </source>
</evidence>
<dbReference type="EMBL" id="LSMT01000584">
    <property type="protein sequence ID" value="PFX16025.1"/>
    <property type="molecule type" value="Genomic_DNA"/>
</dbReference>
<name>A0A2B4RID7_STYPI</name>
<dbReference type="InterPro" id="IPR013607">
    <property type="entry name" value="Phospholipase_A2-like"/>
</dbReference>
<evidence type="ECO:0000259" key="1">
    <source>
        <dbReference type="Pfam" id="PF08398"/>
    </source>
</evidence>
<dbReference type="AlphaFoldDB" id="A0A2B4RID7"/>
<reference evidence="3" key="1">
    <citation type="journal article" date="2017" name="bioRxiv">
        <title>Comparative analysis of the genomes of Stylophora pistillata and Acropora digitifera provides evidence for extensive differences between species of corals.</title>
        <authorList>
            <person name="Voolstra C.R."/>
            <person name="Li Y."/>
            <person name="Liew Y.J."/>
            <person name="Baumgarten S."/>
            <person name="Zoccola D."/>
            <person name="Flot J.-F."/>
            <person name="Tambutte S."/>
            <person name="Allemand D."/>
            <person name="Aranda M."/>
        </authorList>
    </citation>
    <scope>NUCLEOTIDE SEQUENCE [LARGE SCALE GENOMIC DNA]</scope>
</reference>
<keyword evidence="3" id="KW-1185">Reference proteome</keyword>